<dbReference type="InterPro" id="IPR011050">
    <property type="entry name" value="Pectin_lyase_fold/virulence"/>
</dbReference>
<dbReference type="GO" id="GO:0046872">
    <property type="term" value="F:metal ion binding"/>
    <property type="evidence" value="ECO:0007669"/>
    <property type="project" value="UniProtKB-KW"/>
</dbReference>
<evidence type="ECO:0000256" key="1">
    <source>
        <dbReference type="ARBA" id="ARBA00022723"/>
    </source>
</evidence>
<sequence length="552" mass="60497">MIRKTLGVTLVSAAALLQTAKAQYPSIPPDVKKWADSLSAAAERHSDSAWAIAYPIIQQEARQGKPFIPWAGRPVDLPQAEIPAFPGAEGGGKYSFGGRGGKVLVVTNLNDDGPGSLRWACEQGGARTIVFNVSGIIRLNTQLIIRAPYITIAGQTAPGDGVCVAGETVWINTHDVVIRYMRFRRGETNVGRRDDAIGGNPVGNIMIDHVSASWGLDENMSMYRHMYNDSTGKPEEKRGTVNITIQNSIFAEALDTWNHAFGSTLGGENCSFMRNLWANNAGRNPSIGWNGIFNFANNVIFNWVHRSIDGGDYTAMYNIINNYFKPGPATPTDNNVGHRILKPESGRSKLKYHVYGRTYVHGNVMEGYDAITRDNWAGGVQVEEQGNTDGYTEAMKWNKPLPMPEMTIIPTLDAKAYVLANAGATLPRRDAVDTRIVKQVATGKIEPIDGVKLPETQFKHRRMPIDSYKIGIITDPAQVGGYPEYKGTPYKDSDNDGIPDAWEVKNGLNPNDASDSARPSRKNKGYTNIEDYLNSVVAVANVTPAKEVKNKK</sequence>
<evidence type="ECO:0008006" key="6">
    <source>
        <dbReference type="Google" id="ProtNLM"/>
    </source>
</evidence>
<organism evidence="4 5">
    <name type="scientific">Filimonas zeae</name>
    <dbReference type="NCBI Taxonomy" id="1737353"/>
    <lineage>
        <taxon>Bacteria</taxon>
        <taxon>Pseudomonadati</taxon>
        <taxon>Bacteroidota</taxon>
        <taxon>Chitinophagia</taxon>
        <taxon>Chitinophagales</taxon>
        <taxon>Chitinophagaceae</taxon>
        <taxon>Filimonas</taxon>
    </lineage>
</organism>
<evidence type="ECO:0000256" key="3">
    <source>
        <dbReference type="SAM" id="MobiDB-lite"/>
    </source>
</evidence>
<dbReference type="PANTHER" id="PTHR42970:SF1">
    <property type="entry name" value="PECTATE LYASE C-RELATED"/>
    <property type="match status" value="1"/>
</dbReference>
<evidence type="ECO:0000313" key="4">
    <source>
        <dbReference type="EMBL" id="GGH60422.1"/>
    </source>
</evidence>
<protein>
    <recommendedName>
        <fullName evidence="6">Pectate lyase</fullName>
    </recommendedName>
</protein>
<evidence type="ECO:0000313" key="5">
    <source>
        <dbReference type="Proteomes" id="UP000627292"/>
    </source>
</evidence>
<dbReference type="SUPFAM" id="SSF51126">
    <property type="entry name" value="Pectin lyase-like"/>
    <property type="match status" value="1"/>
</dbReference>
<name>A0A917IQK4_9BACT</name>
<dbReference type="Proteomes" id="UP000627292">
    <property type="component" value="Unassembled WGS sequence"/>
</dbReference>
<gene>
    <name evidence="4" type="ORF">GCM10011379_08260</name>
</gene>
<keyword evidence="5" id="KW-1185">Reference proteome</keyword>
<dbReference type="Gene3D" id="2.160.20.10">
    <property type="entry name" value="Single-stranded right-handed beta-helix, Pectin lyase-like"/>
    <property type="match status" value="1"/>
</dbReference>
<dbReference type="AlphaFoldDB" id="A0A917IQK4"/>
<proteinExistence type="predicted"/>
<dbReference type="EMBL" id="BMIB01000001">
    <property type="protein sequence ID" value="GGH60422.1"/>
    <property type="molecule type" value="Genomic_DNA"/>
</dbReference>
<evidence type="ECO:0000256" key="2">
    <source>
        <dbReference type="ARBA" id="ARBA00023180"/>
    </source>
</evidence>
<reference evidence="4" key="1">
    <citation type="journal article" date="2014" name="Int. J. Syst. Evol. Microbiol.">
        <title>Complete genome sequence of Corynebacterium casei LMG S-19264T (=DSM 44701T), isolated from a smear-ripened cheese.</title>
        <authorList>
            <consortium name="US DOE Joint Genome Institute (JGI-PGF)"/>
            <person name="Walter F."/>
            <person name="Albersmeier A."/>
            <person name="Kalinowski J."/>
            <person name="Ruckert C."/>
        </authorList>
    </citation>
    <scope>NUCLEOTIDE SEQUENCE</scope>
    <source>
        <strain evidence="4">CGMCC 1.15290</strain>
    </source>
</reference>
<dbReference type="PANTHER" id="PTHR42970">
    <property type="entry name" value="PECTATE LYASE C-RELATED"/>
    <property type="match status" value="1"/>
</dbReference>
<keyword evidence="1" id="KW-0479">Metal-binding</keyword>
<dbReference type="InterPro" id="IPR012334">
    <property type="entry name" value="Pectin_lyas_fold"/>
</dbReference>
<feature type="region of interest" description="Disordered" evidence="3">
    <location>
        <begin position="490"/>
        <end position="527"/>
    </location>
</feature>
<dbReference type="InterPro" id="IPR052063">
    <property type="entry name" value="Polysaccharide_Lyase_1"/>
</dbReference>
<reference evidence="4" key="2">
    <citation type="submission" date="2020-09" db="EMBL/GenBank/DDBJ databases">
        <authorList>
            <person name="Sun Q."/>
            <person name="Zhou Y."/>
        </authorList>
    </citation>
    <scope>NUCLEOTIDE SEQUENCE</scope>
    <source>
        <strain evidence="4">CGMCC 1.15290</strain>
    </source>
</reference>
<keyword evidence="2" id="KW-0325">Glycoprotein</keyword>
<accession>A0A917IQK4</accession>
<comment type="caution">
    <text evidence="4">The sequence shown here is derived from an EMBL/GenBank/DDBJ whole genome shotgun (WGS) entry which is preliminary data.</text>
</comment>
<dbReference type="RefSeq" id="WP_188950707.1">
    <property type="nucleotide sequence ID" value="NZ_BMIB01000001.1"/>
</dbReference>